<evidence type="ECO:0000313" key="1">
    <source>
        <dbReference type="EMBL" id="NEW04886.1"/>
    </source>
</evidence>
<dbReference type="RefSeq" id="WP_163940748.1">
    <property type="nucleotide sequence ID" value="NZ_JAAIKC010000001.1"/>
</dbReference>
<name>A0A6G3ZRP7_9BACL</name>
<protein>
    <submittedName>
        <fullName evidence="1">Uncharacterized protein</fullName>
    </submittedName>
</protein>
<dbReference type="AlphaFoldDB" id="A0A6G3ZRP7"/>
<reference evidence="1" key="1">
    <citation type="submission" date="2020-02" db="EMBL/GenBank/DDBJ databases">
        <authorList>
            <person name="Shen X.-R."/>
            <person name="Zhang Y.-X."/>
        </authorList>
    </citation>
    <scope>NUCLEOTIDE SEQUENCE</scope>
    <source>
        <strain evidence="1">SYP-B3998</strain>
    </source>
</reference>
<sequence length="63" mass="7465">MKHLTVGKADWKQLERPAKERIRAAVQNHVPDMRTLFMQYIGGDINEFMLCNLLSYLRDIFIK</sequence>
<comment type="caution">
    <text evidence="1">The sequence shown here is derived from an EMBL/GenBank/DDBJ whole genome shotgun (WGS) entry which is preliminary data.</text>
</comment>
<organism evidence="1">
    <name type="scientific">Paenibacillus sp. SYP-B3998</name>
    <dbReference type="NCBI Taxonomy" id="2678564"/>
    <lineage>
        <taxon>Bacteria</taxon>
        <taxon>Bacillati</taxon>
        <taxon>Bacillota</taxon>
        <taxon>Bacilli</taxon>
        <taxon>Bacillales</taxon>
        <taxon>Paenibacillaceae</taxon>
        <taxon>Paenibacillus</taxon>
    </lineage>
</organism>
<proteinExistence type="predicted"/>
<accession>A0A6G3ZRP7</accession>
<gene>
    <name evidence="1" type="ORF">GK047_02485</name>
</gene>
<dbReference type="EMBL" id="JAAIKC010000001">
    <property type="protein sequence ID" value="NEW04886.1"/>
    <property type="molecule type" value="Genomic_DNA"/>
</dbReference>